<sequence>MPWPLFKELKEVMGEDHATEKFSQANKDPLPQAKDRVITFEEPEPYIPSVDRMEISETGGNEGSSTQVYTPTLQVKEKGKTKTLQDVPQYRKRAKMELGDQISNVASSIVYLATAIQDSNSVCLKKLLEAIKELGELNADIVDNVYDFLIVNER</sequence>
<dbReference type="Proteomes" id="UP001141806">
    <property type="component" value="Unassembled WGS sequence"/>
</dbReference>
<reference evidence="2" key="1">
    <citation type="journal article" date="2023" name="Plant J.">
        <title>The genome of the king protea, Protea cynaroides.</title>
        <authorList>
            <person name="Chang J."/>
            <person name="Duong T.A."/>
            <person name="Schoeman C."/>
            <person name="Ma X."/>
            <person name="Roodt D."/>
            <person name="Barker N."/>
            <person name="Li Z."/>
            <person name="Van de Peer Y."/>
            <person name="Mizrachi E."/>
        </authorList>
    </citation>
    <scope>NUCLEOTIDE SEQUENCE</scope>
    <source>
        <tissue evidence="2">Young leaves</tissue>
    </source>
</reference>
<accession>A0A9Q0KV68</accession>
<evidence type="ECO:0000313" key="2">
    <source>
        <dbReference type="EMBL" id="KAJ4977330.1"/>
    </source>
</evidence>
<organism evidence="2 3">
    <name type="scientific">Protea cynaroides</name>
    <dbReference type="NCBI Taxonomy" id="273540"/>
    <lineage>
        <taxon>Eukaryota</taxon>
        <taxon>Viridiplantae</taxon>
        <taxon>Streptophyta</taxon>
        <taxon>Embryophyta</taxon>
        <taxon>Tracheophyta</taxon>
        <taxon>Spermatophyta</taxon>
        <taxon>Magnoliopsida</taxon>
        <taxon>Proteales</taxon>
        <taxon>Proteaceae</taxon>
        <taxon>Protea</taxon>
    </lineage>
</organism>
<dbReference type="AlphaFoldDB" id="A0A9Q0KV68"/>
<feature type="compositionally biased region" description="Polar residues" evidence="1">
    <location>
        <begin position="63"/>
        <end position="73"/>
    </location>
</feature>
<keyword evidence="3" id="KW-1185">Reference proteome</keyword>
<feature type="region of interest" description="Disordered" evidence="1">
    <location>
        <begin position="48"/>
        <end position="84"/>
    </location>
</feature>
<dbReference type="EMBL" id="JAMYWD010000003">
    <property type="protein sequence ID" value="KAJ4977330.1"/>
    <property type="molecule type" value="Genomic_DNA"/>
</dbReference>
<name>A0A9Q0KV68_9MAGN</name>
<evidence type="ECO:0000313" key="3">
    <source>
        <dbReference type="Proteomes" id="UP001141806"/>
    </source>
</evidence>
<protein>
    <submittedName>
        <fullName evidence="2">Uncharacterized protein</fullName>
    </submittedName>
</protein>
<comment type="caution">
    <text evidence="2">The sequence shown here is derived from an EMBL/GenBank/DDBJ whole genome shotgun (WGS) entry which is preliminary data.</text>
</comment>
<proteinExistence type="predicted"/>
<gene>
    <name evidence="2" type="ORF">NE237_002436</name>
</gene>
<evidence type="ECO:0000256" key="1">
    <source>
        <dbReference type="SAM" id="MobiDB-lite"/>
    </source>
</evidence>